<dbReference type="Proteomes" id="UP000239576">
    <property type="component" value="Unassembled WGS sequence"/>
</dbReference>
<proteinExistence type="predicted"/>
<dbReference type="AlphaFoldDB" id="A0A2T1ES88"/>
<dbReference type="InterPro" id="IPR025148">
    <property type="entry name" value="AtzG-like"/>
</dbReference>
<dbReference type="Pfam" id="PF13318">
    <property type="entry name" value="AtzG-like"/>
    <property type="match status" value="1"/>
</dbReference>
<keyword evidence="2" id="KW-1185">Reference proteome</keyword>
<dbReference type="OrthoDB" id="532581at2"/>
<reference evidence="2" key="1">
    <citation type="submission" date="2018-02" db="EMBL/GenBank/DDBJ databases">
        <authorList>
            <person name="Moore K."/>
            <person name="Momper L."/>
        </authorList>
    </citation>
    <scope>NUCLEOTIDE SEQUENCE [LARGE SCALE GENOMIC DNA]</scope>
    <source>
        <strain evidence="2">ULC18</strain>
    </source>
</reference>
<protein>
    <submittedName>
        <fullName evidence="1">DUF4089 domain-containing protein</fullName>
    </submittedName>
</protein>
<name>A0A2T1ES88_9CYAN</name>
<reference evidence="1 2" key="2">
    <citation type="submission" date="2018-03" db="EMBL/GenBank/DDBJ databases">
        <title>The ancient ancestry and fast evolution of plastids.</title>
        <authorList>
            <person name="Moore K.R."/>
            <person name="Magnabosco C."/>
            <person name="Momper L."/>
            <person name="Gold D.A."/>
            <person name="Bosak T."/>
            <person name="Fournier G.P."/>
        </authorList>
    </citation>
    <scope>NUCLEOTIDE SEQUENCE [LARGE SCALE GENOMIC DNA]</scope>
    <source>
        <strain evidence="1 2">ULC18</strain>
    </source>
</reference>
<gene>
    <name evidence="1" type="ORF">C7B82_00785</name>
</gene>
<evidence type="ECO:0000313" key="1">
    <source>
        <dbReference type="EMBL" id="PSB35563.1"/>
    </source>
</evidence>
<organism evidence="1 2">
    <name type="scientific">Stenomitos frigidus ULC18</name>
    <dbReference type="NCBI Taxonomy" id="2107698"/>
    <lineage>
        <taxon>Bacteria</taxon>
        <taxon>Bacillati</taxon>
        <taxon>Cyanobacteriota</taxon>
        <taxon>Cyanophyceae</taxon>
        <taxon>Leptolyngbyales</taxon>
        <taxon>Leptolyngbyaceae</taxon>
        <taxon>Stenomitos</taxon>
    </lineage>
</organism>
<comment type="caution">
    <text evidence="1">The sequence shown here is derived from an EMBL/GenBank/DDBJ whole genome shotgun (WGS) entry which is preliminary data.</text>
</comment>
<accession>A0A2T1ES88</accession>
<dbReference type="EMBL" id="PVWK01000008">
    <property type="protein sequence ID" value="PSB35563.1"/>
    <property type="molecule type" value="Genomic_DNA"/>
</dbReference>
<sequence length="85" mass="9244">MGWLAGVYCRSCQTKTSNTNRSTVTEPILDPTALVDQLAALVALPLQPEHRPGVVDNFARIVAVAQLVTEFPLPDDIEIAPNFEP</sequence>
<evidence type="ECO:0000313" key="2">
    <source>
        <dbReference type="Proteomes" id="UP000239576"/>
    </source>
</evidence>